<organism evidence="5">
    <name type="scientific">Ligilactobacillus agilis</name>
    <dbReference type="NCBI Taxonomy" id="1601"/>
    <lineage>
        <taxon>Bacteria</taxon>
        <taxon>Bacillati</taxon>
        <taxon>Bacillota</taxon>
        <taxon>Bacilli</taxon>
        <taxon>Lactobacillales</taxon>
        <taxon>Lactobacillaceae</taxon>
        <taxon>Ligilactobacillus</taxon>
    </lineage>
</organism>
<evidence type="ECO:0000313" key="5">
    <source>
        <dbReference type="EMBL" id="GET08147.1"/>
    </source>
</evidence>
<comment type="similarity">
    <text evidence="1">Belongs to the leucine-binding protein family.</text>
</comment>
<gene>
    <name evidence="5" type="primary">livK</name>
    <name evidence="5" type="ORF">SY111_07710</name>
</gene>
<feature type="domain" description="Leucine-binding protein" evidence="4">
    <location>
        <begin position="43"/>
        <end position="388"/>
    </location>
</feature>
<evidence type="ECO:0000256" key="1">
    <source>
        <dbReference type="ARBA" id="ARBA00010062"/>
    </source>
</evidence>
<dbReference type="InterPro" id="IPR028081">
    <property type="entry name" value="Leu-bd"/>
</dbReference>
<comment type="caution">
    <text evidence="5">The sequence shown here is derived from an EMBL/GenBank/DDBJ whole genome shotgun (WGS) entry which is preliminary data.</text>
</comment>
<reference evidence="5" key="1">
    <citation type="submission" date="2019-10" db="EMBL/GenBank/DDBJ databases">
        <title>Lactobacillus agilis SY111 Whole Genome Sequencing Project.</title>
        <authorList>
            <person name="Suzuki S."/>
            <person name="Endo A."/>
            <person name="Maeno S."/>
            <person name="Shiwa Y."/>
            <person name="Matsutani M."/>
            <person name="Kajikawa A."/>
        </authorList>
    </citation>
    <scope>NUCLEOTIDE SEQUENCE</scope>
    <source>
        <strain evidence="5">SY111</strain>
    </source>
</reference>
<dbReference type="InterPro" id="IPR028082">
    <property type="entry name" value="Peripla_BP_I"/>
</dbReference>
<dbReference type="EMBL" id="BLAN01000055">
    <property type="protein sequence ID" value="GET08147.1"/>
    <property type="molecule type" value="Genomic_DNA"/>
</dbReference>
<dbReference type="Pfam" id="PF13458">
    <property type="entry name" value="Peripla_BP_6"/>
    <property type="match status" value="1"/>
</dbReference>
<dbReference type="Gene3D" id="3.40.50.2300">
    <property type="match status" value="2"/>
</dbReference>
<accession>A0A6F9XSG8</accession>
<dbReference type="PROSITE" id="PS51257">
    <property type="entry name" value="PROKAR_LIPOPROTEIN"/>
    <property type="match status" value="1"/>
</dbReference>
<evidence type="ECO:0000256" key="2">
    <source>
        <dbReference type="ARBA" id="ARBA00022729"/>
    </source>
</evidence>
<name>A0A6F9XSG8_9LACO</name>
<feature type="signal peptide" evidence="3">
    <location>
        <begin position="1"/>
        <end position="34"/>
    </location>
</feature>
<dbReference type="RefSeq" id="WP_172585841.1">
    <property type="nucleotide sequence ID" value="NZ_BLAN01000055.1"/>
</dbReference>
<dbReference type="CDD" id="cd06347">
    <property type="entry name" value="PBP1_ABC_LivK_ligand_binding-like"/>
    <property type="match status" value="1"/>
</dbReference>
<dbReference type="SUPFAM" id="SSF53822">
    <property type="entry name" value="Periplasmic binding protein-like I"/>
    <property type="match status" value="1"/>
</dbReference>
<dbReference type="InterPro" id="IPR051010">
    <property type="entry name" value="BCAA_transport"/>
</dbReference>
<proteinExistence type="inferred from homology"/>
<feature type="chain" id="PRO_5038699815" evidence="3">
    <location>
        <begin position="35"/>
        <end position="399"/>
    </location>
</feature>
<dbReference type="AlphaFoldDB" id="A0A6F9XSG8"/>
<protein>
    <submittedName>
        <fullName evidence="5">Branched-chain amino acid ABC transporter substrate-binding protein</fullName>
    </submittedName>
</protein>
<evidence type="ECO:0000256" key="3">
    <source>
        <dbReference type="SAM" id="SignalP"/>
    </source>
</evidence>
<keyword evidence="2 3" id="KW-0732">Signal</keyword>
<sequence length="399" mass="42074">MKFNIKKAFTLAGTVTMAAFTLAACSTASTSSQAKGTSATGNTIKIGVNMELSGAAAGYGDQQKKGIQLAVAEINKAGGIKVDGKKKKIQLVIRDNKTSTSTAASIAAQLTTKDKVVATIGPATTSDGTAAIPNQTKAAVPMISPSATDPNFTLTKSGATQDFVFRTIYSNTYQASAAAKFITNDLHGKKVIVLADNSSDYGTGLAKAFKQAFTGSIVSTAYFQEGDKDFNSLLTSIKSKNFDAIYVPGYYTEVGAIIKQARQMGITAPIVGTDGMADAKLVSIAGKQNATNIFYTTSFSAANTSDKKVAQFIRDYKAKYKQTAPTFAALSYDSVYMIKAAIESQNSTNSVKIKNGLAKLTDFKGVTGTMTVNKKHNVDKSAFIEQLTNGTVSKTYTVK</sequence>
<dbReference type="Proteomes" id="UP000494178">
    <property type="component" value="Unassembled WGS sequence"/>
</dbReference>
<dbReference type="PANTHER" id="PTHR30483">
    <property type="entry name" value="LEUCINE-SPECIFIC-BINDING PROTEIN"/>
    <property type="match status" value="1"/>
</dbReference>
<evidence type="ECO:0000259" key="4">
    <source>
        <dbReference type="Pfam" id="PF13458"/>
    </source>
</evidence>
<dbReference type="PANTHER" id="PTHR30483:SF6">
    <property type="entry name" value="PERIPLASMIC BINDING PROTEIN OF ABC TRANSPORTER FOR NATURAL AMINO ACIDS"/>
    <property type="match status" value="1"/>
</dbReference>